<dbReference type="InterPro" id="IPR000595">
    <property type="entry name" value="cNMP-bd_dom"/>
</dbReference>
<accession>A0A933L0C5</accession>
<dbReference type="Pfam" id="PF00027">
    <property type="entry name" value="cNMP_binding"/>
    <property type="match status" value="1"/>
</dbReference>
<dbReference type="NCBIfam" id="NF006901">
    <property type="entry name" value="PRK09392.1"/>
    <property type="match status" value="1"/>
</dbReference>
<dbReference type="InterPro" id="IPR018488">
    <property type="entry name" value="cNMP-bd_CS"/>
</dbReference>
<evidence type="ECO:0000313" key="6">
    <source>
        <dbReference type="EMBL" id="MBI4921929.1"/>
    </source>
</evidence>
<proteinExistence type="predicted"/>
<dbReference type="PROSITE" id="PS51063">
    <property type="entry name" value="HTH_CRP_2"/>
    <property type="match status" value="1"/>
</dbReference>
<dbReference type="InterPro" id="IPR012318">
    <property type="entry name" value="HTH_CRP"/>
</dbReference>
<dbReference type="Gene3D" id="1.10.10.10">
    <property type="entry name" value="Winged helix-like DNA-binding domain superfamily/Winged helix DNA-binding domain"/>
    <property type="match status" value="1"/>
</dbReference>
<evidence type="ECO:0000259" key="4">
    <source>
        <dbReference type="PROSITE" id="PS50042"/>
    </source>
</evidence>
<dbReference type="InterPro" id="IPR036388">
    <property type="entry name" value="WH-like_DNA-bd_sf"/>
</dbReference>
<feature type="domain" description="HTH crp-type" evidence="5">
    <location>
        <begin position="147"/>
        <end position="215"/>
    </location>
</feature>
<dbReference type="AlphaFoldDB" id="A0A933L0C5"/>
<keyword evidence="2" id="KW-0238">DNA-binding</keyword>
<dbReference type="GO" id="GO:0003677">
    <property type="term" value="F:DNA binding"/>
    <property type="evidence" value="ECO:0007669"/>
    <property type="project" value="UniProtKB-KW"/>
</dbReference>
<organism evidence="6 7">
    <name type="scientific">Devosia nanyangense</name>
    <dbReference type="NCBI Taxonomy" id="1228055"/>
    <lineage>
        <taxon>Bacteria</taxon>
        <taxon>Pseudomonadati</taxon>
        <taxon>Pseudomonadota</taxon>
        <taxon>Alphaproteobacteria</taxon>
        <taxon>Hyphomicrobiales</taxon>
        <taxon>Devosiaceae</taxon>
        <taxon>Devosia</taxon>
    </lineage>
</organism>
<protein>
    <submittedName>
        <fullName evidence="6">Cyclic nucleotide-binding domain-containing protein</fullName>
    </submittedName>
</protein>
<comment type="caution">
    <text evidence="6">The sequence shown here is derived from an EMBL/GenBank/DDBJ whole genome shotgun (WGS) entry which is preliminary data.</text>
</comment>
<reference evidence="6" key="1">
    <citation type="submission" date="2020-07" db="EMBL/GenBank/DDBJ databases">
        <title>Huge and variable diversity of episymbiotic CPR bacteria and DPANN archaea in groundwater ecosystems.</title>
        <authorList>
            <person name="He C.Y."/>
            <person name="Keren R."/>
            <person name="Whittaker M."/>
            <person name="Farag I.F."/>
            <person name="Doudna J."/>
            <person name="Cate J.H.D."/>
            <person name="Banfield J.F."/>
        </authorList>
    </citation>
    <scope>NUCLEOTIDE SEQUENCE</scope>
    <source>
        <strain evidence="6">NC_groundwater_1586_Pr3_B-0.1um_66_15</strain>
    </source>
</reference>
<gene>
    <name evidence="6" type="ORF">HY834_09290</name>
</gene>
<keyword evidence="1" id="KW-0805">Transcription regulation</keyword>
<dbReference type="InterPro" id="IPR050397">
    <property type="entry name" value="Env_Response_Regulators"/>
</dbReference>
<dbReference type="SUPFAM" id="SSF51206">
    <property type="entry name" value="cAMP-binding domain-like"/>
    <property type="match status" value="1"/>
</dbReference>
<feature type="domain" description="Cyclic nucleotide-binding" evidence="4">
    <location>
        <begin position="14"/>
        <end position="99"/>
    </location>
</feature>
<evidence type="ECO:0000313" key="7">
    <source>
        <dbReference type="Proteomes" id="UP000782610"/>
    </source>
</evidence>
<dbReference type="CDD" id="cd00038">
    <property type="entry name" value="CAP_ED"/>
    <property type="match status" value="1"/>
</dbReference>
<dbReference type="InterPro" id="IPR018490">
    <property type="entry name" value="cNMP-bd_dom_sf"/>
</dbReference>
<name>A0A933L0C5_9HYPH</name>
<dbReference type="Gene3D" id="2.60.120.10">
    <property type="entry name" value="Jelly Rolls"/>
    <property type="match status" value="1"/>
</dbReference>
<dbReference type="PROSITE" id="PS00888">
    <property type="entry name" value="CNMP_BINDING_1"/>
    <property type="match status" value="1"/>
</dbReference>
<evidence type="ECO:0000259" key="5">
    <source>
        <dbReference type="PROSITE" id="PS51063"/>
    </source>
</evidence>
<dbReference type="PANTHER" id="PTHR24567:SF74">
    <property type="entry name" value="HTH-TYPE TRANSCRIPTIONAL REGULATOR ARCR"/>
    <property type="match status" value="1"/>
</dbReference>
<evidence type="ECO:0000256" key="3">
    <source>
        <dbReference type="ARBA" id="ARBA00023163"/>
    </source>
</evidence>
<dbReference type="InterPro" id="IPR036390">
    <property type="entry name" value="WH_DNA-bd_sf"/>
</dbReference>
<dbReference type="Pfam" id="PF13545">
    <property type="entry name" value="HTH_Crp_2"/>
    <property type="match status" value="1"/>
</dbReference>
<dbReference type="GO" id="GO:0005829">
    <property type="term" value="C:cytosol"/>
    <property type="evidence" value="ECO:0007669"/>
    <property type="project" value="TreeGrafter"/>
</dbReference>
<dbReference type="GO" id="GO:0003700">
    <property type="term" value="F:DNA-binding transcription factor activity"/>
    <property type="evidence" value="ECO:0007669"/>
    <property type="project" value="TreeGrafter"/>
</dbReference>
<keyword evidence="3" id="KW-0804">Transcription</keyword>
<dbReference type="InterPro" id="IPR014710">
    <property type="entry name" value="RmlC-like_jellyroll"/>
</dbReference>
<dbReference type="Proteomes" id="UP000782610">
    <property type="component" value="Unassembled WGS sequence"/>
</dbReference>
<sequence>MRADELANVRGLQLFRDMDDARFADLMRAAYLQTFPPHVQLIQEGDRADFLFIVTEGCVELFAAWNGHEITMMMVEPGGTFILAAVLKDAVHLMSARTAVKSRILMIPAEAVRGAFERDDAFSRSIVLELADCYRGMVKAQKDLKLRSGVERLAARLLRYDREHGGTGTFSLPHDKRTLAALLGMTPENLSRAFATLRPYGVEADGPNVVLSSVADLQRLAKPNPLIDDKAV</sequence>
<dbReference type="SMART" id="SM00100">
    <property type="entry name" value="cNMP"/>
    <property type="match status" value="1"/>
</dbReference>
<dbReference type="PANTHER" id="PTHR24567">
    <property type="entry name" value="CRP FAMILY TRANSCRIPTIONAL REGULATORY PROTEIN"/>
    <property type="match status" value="1"/>
</dbReference>
<evidence type="ECO:0000256" key="2">
    <source>
        <dbReference type="ARBA" id="ARBA00023125"/>
    </source>
</evidence>
<dbReference type="SUPFAM" id="SSF46785">
    <property type="entry name" value="Winged helix' DNA-binding domain"/>
    <property type="match status" value="1"/>
</dbReference>
<evidence type="ECO:0000256" key="1">
    <source>
        <dbReference type="ARBA" id="ARBA00023015"/>
    </source>
</evidence>
<dbReference type="PROSITE" id="PS50042">
    <property type="entry name" value="CNMP_BINDING_3"/>
    <property type="match status" value="1"/>
</dbReference>
<dbReference type="EMBL" id="JACRAF010000025">
    <property type="protein sequence ID" value="MBI4921929.1"/>
    <property type="molecule type" value="Genomic_DNA"/>
</dbReference>